<evidence type="ECO:0000256" key="8">
    <source>
        <dbReference type="ARBA" id="ARBA00023004"/>
    </source>
</evidence>
<comment type="cofactor">
    <cofactor evidence="1">
        <name>FMN</name>
        <dbReference type="ChEBI" id="CHEBI:58210"/>
    </cofactor>
</comment>
<accession>A0A3N4ZKL1</accession>
<evidence type="ECO:0000256" key="6">
    <source>
        <dbReference type="ARBA" id="ARBA00022643"/>
    </source>
</evidence>
<dbReference type="Proteomes" id="UP000280726">
    <property type="component" value="Unassembled WGS sequence"/>
</dbReference>
<evidence type="ECO:0000256" key="7">
    <source>
        <dbReference type="ARBA" id="ARBA00022723"/>
    </source>
</evidence>
<keyword evidence="13" id="KW-1185">Reference proteome</keyword>
<evidence type="ECO:0000256" key="3">
    <source>
        <dbReference type="ARBA" id="ARBA00007523"/>
    </source>
</evidence>
<name>A0A3N4ZKL1_9MICO</name>
<dbReference type="PANTHER" id="PTHR11780:SF10">
    <property type="entry name" value="NADH DEHYDROGENASE [UBIQUINONE] FLAVOPROTEIN 1, MITOCHONDRIAL"/>
    <property type="match status" value="1"/>
</dbReference>
<feature type="domain" description="NADH-ubiquinone oxidoreductase 51kDa subunit FMN-binding" evidence="10">
    <location>
        <begin position="55"/>
        <end position="223"/>
    </location>
</feature>
<sequence length="427" mass="43601">MTTTTAPTTTGLLLGPVRLPRASAGAWAGPPEGIAAHVRRLGPRPAGGAWLLATIDAAGLTGHGGAHAPTASRWRAAMDDGAPAVRRPAAGAAPRRPLTAVANAAESEPLGAKDATLLRQRPHLVLDGLDLMAETLGADRAVLWLHDDDRPTRAAVEVALRERPAGRVPVEVAAAPTHYLSGERSAIARALAGGPVLPWGRPAPEVRARRPRTVVGNAETLARAALLARGFPPLTARLLTVLTPSGREVLEVPAGTPADVVLAGAGWHEAPQAVLLGGFGGAWAPWHAVATFDEAALRAAGLSAGPGIVGPIPHGACGLAETAAIAGYLAAMSAGQCGPCVFGLPALADDVRRLAAGTTRRTARPGRPDRLTEDLDLVAGRGGCHHPDGAVGLIRSALSTFADDAHAHSRGRACRVDTFIPVPAVQP</sequence>
<dbReference type="InterPro" id="IPR037207">
    <property type="entry name" value="Nuop51_4Fe4S-bd_sf"/>
</dbReference>
<dbReference type="GO" id="GO:0046872">
    <property type="term" value="F:metal ion binding"/>
    <property type="evidence" value="ECO:0007669"/>
    <property type="project" value="UniProtKB-KW"/>
</dbReference>
<reference evidence="12 13" key="1">
    <citation type="submission" date="2018-11" db="EMBL/GenBank/DDBJ databases">
        <title>Sequencing the genomes of 1000 actinobacteria strains.</title>
        <authorList>
            <person name="Klenk H.-P."/>
        </authorList>
    </citation>
    <scope>NUCLEOTIDE SEQUENCE [LARGE SCALE GENOMIC DNA]</scope>
    <source>
        <strain evidence="12 13">DSM 14418</strain>
    </source>
</reference>
<dbReference type="AlphaFoldDB" id="A0A3N4ZKL1"/>
<dbReference type="Gene3D" id="3.40.50.11540">
    <property type="entry name" value="NADH-ubiquinone oxidoreductase 51kDa subunit"/>
    <property type="match status" value="1"/>
</dbReference>
<keyword evidence="6" id="KW-0288">FMN</keyword>
<evidence type="ECO:0000256" key="5">
    <source>
        <dbReference type="ARBA" id="ARBA00022630"/>
    </source>
</evidence>
<dbReference type="PANTHER" id="PTHR11780">
    <property type="entry name" value="NADH-UBIQUINONE OXIDOREDUCTASE FLAVOPROTEIN 1 NDUFV1"/>
    <property type="match status" value="1"/>
</dbReference>
<dbReference type="SUPFAM" id="SSF140490">
    <property type="entry name" value="Nqo1C-terminal domain-like"/>
    <property type="match status" value="1"/>
</dbReference>
<dbReference type="InterPro" id="IPR011538">
    <property type="entry name" value="Nuo51_FMN-bd"/>
</dbReference>
<evidence type="ECO:0000256" key="2">
    <source>
        <dbReference type="ARBA" id="ARBA00001966"/>
    </source>
</evidence>
<keyword evidence="7" id="KW-0479">Metal-binding</keyword>
<dbReference type="Gene3D" id="1.20.1440.230">
    <property type="entry name" value="NADH-ubiquinone oxidoreductase 51kDa subunit, iron-sulphur binding domain"/>
    <property type="match status" value="1"/>
</dbReference>
<evidence type="ECO:0000259" key="11">
    <source>
        <dbReference type="Pfam" id="PF10589"/>
    </source>
</evidence>
<keyword evidence="9" id="KW-0411">Iron-sulfur</keyword>
<protein>
    <submittedName>
        <fullName evidence="12">NADH dehydrogenase subunit F</fullName>
    </submittedName>
</protein>
<dbReference type="GO" id="GO:0051539">
    <property type="term" value="F:4 iron, 4 sulfur cluster binding"/>
    <property type="evidence" value="ECO:0007669"/>
    <property type="project" value="UniProtKB-KW"/>
</dbReference>
<organism evidence="12 13">
    <name type="scientific">Georgenia muralis</name>
    <dbReference type="NCBI Taxonomy" id="154117"/>
    <lineage>
        <taxon>Bacteria</taxon>
        <taxon>Bacillati</taxon>
        <taxon>Actinomycetota</taxon>
        <taxon>Actinomycetes</taxon>
        <taxon>Micrococcales</taxon>
        <taxon>Bogoriellaceae</taxon>
        <taxon>Georgenia</taxon>
    </lineage>
</organism>
<evidence type="ECO:0000256" key="9">
    <source>
        <dbReference type="ARBA" id="ARBA00023014"/>
    </source>
</evidence>
<dbReference type="GO" id="GO:0045333">
    <property type="term" value="P:cellular respiration"/>
    <property type="evidence" value="ECO:0007669"/>
    <property type="project" value="TreeGrafter"/>
</dbReference>
<evidence type="ECO:0000256" key="4">
    <source>
        <dbReference type="ARBA" id="ARBA00022485"/>
    </source>
</evidence>
<comment type="similarity">
    <text evidence="3">Belongs to the complex I 51 kDa subunit family.</text>
</comment>
<evidence type="ECO:0000256" key="1">
    <source>
        <dbReference type="ARBA" id="ARBA00001917"/>
    </source>
</evidence>
<dbReference type="GO" id="GO:0003954">
    <property type="term" value="F:NADH dehydrogenase activity"/>
    <property type="evidence" value="ECO:0007669"/>
    <property type="project" value="TreeGrafter"/>
</dbReference>
<dbReference type="SUPFAM" id="SSF142019">
    <property type="entry name" value="Nqo1 FMN-binding domain-like"/>
    <property type="match status" value="1"/>
</dbReference>
<evidence type="ECO:0000313" key="12">
    <source>
        <dbReference type="EMBL" id="RPF26348.1"/>
    </source>
</evidence>
<evidence type="ECO:0000259" key="10">
    <source>
        <dbReference type="Pfam" id="PF01512"/>
    </source>
</evidence>
<dbReference type="Pfam" id="PF01512">
    <property type="entry name" value="Complex1_51K"/>
    <property type="match status" value="1"/>
</dbReference>
<feature type="domain" description="NADH-ubiquinone oxidoreductase 51kDa subunit iron-sulphur binding" evidence="11">
    <location>
        <begin position="324"/>
        <end position="408"/>
    </location>
</feature>
<dbReference type="Pfam" id="PF10589">
    <property type="entry name" value="NADH_4Fe-4S"/>
    <property type="match status" value="1"/>
</dbReference>
<keyword evidence="8" id="KW-0408">Iron</keyword>
<dbReference type="EMBL" id="RKRA01000001">
    <property type="protein sequence ID" value="RPF26348.1"/>
    <property type="molecule type" value="Genomic_DNA"/>
</dbReference>
<evidence type="ECO:0000313" key="13">
    <source>
        <dbReference type="Proteomes" id="UP000280726"/>
    </source>
</evidence>
<dbReference type="RefSeq" id="WP_170175196.1">
    <property type="nucleotide sequence ID" value="NZ_RKRA01000001.1"/>
</dbReference>
<keyword evidence="4" id="KW-0004">4Fe-4S</keyword>
<dbReference type="InterPro" id="IPR019575">
    <property type="entry name" value="Nuop51_4Fe4S-bd"/>
</dbReference>
<comment type="cofactor">
    <cofactor evidence="2">
        <name>[4Fe-4S] cluster</name>
        <dbReference type="ChEBI" id="CHEBI:49883"/>
    </cofactor>
</comment>
<dbReference type="InterPro" id="IPR037225">
    <property type="entry name" value="Nuo51_FMN-bd_sf"/>
</dbReference>
<keyword evidence="5" id="KW-0285">Flavoprotein</keyword>
<gene>
    <name evidence="12" type="ORF">EDD32_0787</name>
</gene>
<dbReference type="InterPro" id="IPR050837">
    <property type="entry name" value="ComplexI_51kDa_subunit"/>
</dbReference>
<proteinExistence type="inferred from homology"/>
<comment type="caution">
    <text evidence="12">The sequence shown here is derived from an EMBL/GenBank/DDBJ whole genome shotgun (WGS) entry which is preliminary data.</text>
</comment>